<proteinExistence type="predicted"/>
<feature type="signal peptide" evidence="1">
    <location>
        <begin position="1"/>
        <end position="20"/>
    </location>
</feature>
<dbReference type="Proteomes" id="UP001595793">
    <property type="component" value="Unassembled WGS sequence"/>
</dbReference>
<name>A0ABV8H4U7_9FLAO</name>
<evidence type="ECO:0000256" key="1">
    <source>
        <dbReference type="SAM" id="SignalP"/>
    </source>
</evidence>
<evidence type="ECO:0000313" key="2">
    <source>
        <dbReference type="EMBL" id="MFC4026271.1"/>
    </source>
</evidence>
<dbReference type="RefSeq" id="WP_290236697.1">
    <property type="nucleotide sequence ID" value="NZ_JAUFPZ010000002.1"/>
</dbReference>
<gene>
    <name evidence="2" type="ORF">ACFOS1_02535</name>
</gene>
<protein>
    <recommendedName>
        <fullName evidence="4">Outer membrane protein beta-barrel domain-containing protein</fullName>
    </recommendedName>
</protein>
<organism evidence="2 3">
    <name type="scientific">Zunongwangia endophytica</name>
    <dbReference type="NCBI Taxonomy" id="1808945"/>
    <lineage>
        <taxon>Bacteria</taxon>
        <taxon>Pseudomonadati</taxon>
        <taxon>Bacteroidota</taxon>
        <taxon>Flavobacteriia</taxon>
        <taxon>Flavobacteriales</taxon>
        <taxon>Flavobacteriaceae</taxon>
        <taxon>Zunongwangia</taxon>
    </lineage>
</organism>
<keyword evidence="3" id="KW-1185">Reference proteome</keyword>
<reference evidence="3" key="1">
    <citation type="journal article" date="2019" name="Int. J. Syst. Evol. Microbiol.">
        <title>The Global Catalogue of Microorganisms (GCM) 10K type strain sequencing project: providing services to taxonomists for standard genome sequencing and annotation.</title>
        <authorList>
            <consortium name="The Broad Institute Genomics Platform"/>
            <consortium name="The Broad Institute Genome Sequencing Center for Infectious Disease"/>
            <person name="Wu L."/>
            <person name="Ma J."/>
        </authorList>
    </citation>
    <scope>NUCLEOTIDE SEQUENCE [LARGE SCALE GENOMIC DNA]</scope>
    <source>
        <strain evidence="3">CECT 9128</strain>
    </source>
</reference>
<feature type="chain" id="PRO_5045259047" description="Outer membrane protein beta-barrel domain-containing protein" evidence="1">
    <location>
        <begin position="21"/>
        <end position="185"/>
    </location>
</feature>
<evidence type="ECO:0008006" key="4">
    <source>
        <dbReference type="Google" id="ProtNLM"/>
    </source>
</evidence>
<dbReference type="EMBL" id="JBHSAS010000004">
    <property type="protein sequence ID" value="MFC4026271.1"/>
    <property type="molecule type" value="Genomic_DNA"/>
</dbReference>
<evidence type="ECO:0000313" key="3">
    <source>
        <dbReference type="Proteomes" id="UP001595793"/>
    </source>
</evidence>
<accession>A0ABV8H4U7</accession>
<sequence>MNRIITLFLFLVLGSSIANAQKSSVEESLFGVQTGFLGIWGYNELRLADQLTLRSEIGFNAGIWGGSSYSNTFNYIFTPTITIEPRWYYNLKKRADKGRRTWNNGANFLSLETSLHPDLFTISNHDNVAVTNTIAFIPKWGIKRNIGQHFGFEIAVGPLGYRINLDDTRNSGTTATLDLKIGYNF</sequence>
<comment type="caution">
    <text evidence="2">The sequence shown here is derived from an EMBL/GenBank/DDBJ whole genome shotgun (WGS) entry which is preliminary data.</text>
</comment>
<keyword evidence="1" id="KW-0732">Signal</keyword>